<evidence type="ECO:0000313" key="2">
    <source>
        <dbReference type="EMBL" id="SDG48596.1"/>
    </source>
</evidence>
<dbReference type="EMBL" id="FNCQ01000004">
    <property type="protein sequence ID" value="SDG48596.1"/>
    <property type="molecule type" value="Genomic_DNA"/>
</dbReference>
<dbReference type="AlphaFoldDB" id="A0A1H0J6U4"/>
<feature type="signal peptide" evidence="1">
    <location>
        <begin position="1"/>
        <end position="22"/>
    </location>
</feature>
<accession>A0A1H0J6U4</accession>
<evidence type="ECO:0000313" key="3">
    <source>
        <dbReference type="EMBL" id="SDO39220.1"/>
    </source>
</evidence>
<evidence type="ECO:0000313" key="5">
    <source>
        <dbReference type="Proteomes" id="UP000199134"/>
    </source>
</evidence>
<dbReference type="EMBL" id="FNIW01000018">
    <property type="protein sequence ID" value="SDO39220.1"/>
    <property type="molecule type" value="Genomic_DNA"/>
</dbReference>
<evidence type="ECO:0000256" key="1">
    <source>
        <dbReference type="SAM" id="SignalP"/>
    </source>
</evidence>
<organism evidence="3 5">
    <name type="scientific">Prevotella communis</name>
    <dbReference type="NCBI Taxonomy" id="2913614"/>
    <lineage>
        <taxon>Bacteria</taxon>
        <taxon>Pseudomonadati</taxon>
        <taxon>Bacteroidota</taxon>
        <taxon>Bacteroidia</taxon>
        <taxon>Bacteroidales</taxon>
        <taxon>Prevotellaceae</taxon>
        <taxon>Prevotella</taxon>
    </lineage>
</organism>
<reference evidence="2 5" key="2">
    <citation type="submission" date="2016-10" db="EMBL/GenBank/DDBJ databases">
        <authorList>
            <person name="de Groot N.N."/>
        </authorList>
    </citation>
    <scope>NUCLEOTIDE SEQUENCE [LARGE SCALE GENOMIC DNA]</scope>
    <source>
        <strain evidence="5">BP1-145</strain>
        <strain evidence="2">BP1-148</strain>
    </source>
</reference>
<proteinExistence type="predicted"/>
<feature type="chain" id="PRO_5041081650" evidence="1">
    <location>
        <begin position="23"/>
        <end position="104"/>
    </location>
</feature>
<keyword evidence="4" id="KW-1185">Reference proteome</keyword>
<protein>
    <submittedName>
        <fullName evidence="3">Por secretion system C-terminal sorting domain-containing protein</fullName>
    </submittedName>
</protein>
<keyword evidence="1" id="KW-0732">Signal</keyword>
<dbReference type="STRING" id="645274.SAMN04487901_104178"/>
<reference evidence="3 4" key="1">
    <citation type="submission" date="2016-10" db="EMBL/GenBank/DDBJ databases">
        <authorList>
            <person name="Varghese N."/>
            <person name="Submissions S."/>
        </authorList>
    </citation>
    <scope>NUCLEOTIDE SEQUENCE</scope>
    <source>
        <strain evidence="3">BP1-145</strain>
        <strain evidence="4">BP1-148</strain>
    </source>
</reference>
<accession>A0A1G7UM63</accession>
<dbReference type="RefSeq" id="WP_091815840.1">
    <property type="nucleotide sequence ID" value="NZ_FNIW01000018.1"/>
</dbReference>
<dbReference type="Proteomes" id="UP000198779">
    <property type="component" value="Unassembled WGS sequence"/>
</dbReference>
<gene>
    <name evidence="3" type="ORF">SAMN04487900_11852</name>
    <name evidence="2" type="ORF">SAMN04487901_104178</name>
</gene>
<evidence type="ECO:0000313" key="4">
    <source>
        <dbReference type="Proteomes" id="UP000198779"/>
    </source>
</evidence>
<name>A0A1H0J6U4_9BACT</name>
<dbReference type="Proteomes" id="UP000199134">
    <property type="component" value="Unassembled WGS sequence"/>
</dbReference>
<sequence length="104" mass="11140">MQKRLLIIATAISLAFAIPAQAMTMIAEMGVAEQVEETTPTIKLDKNAVTVQGGNGMVLEVVSLTGKAVASYKIEGPAQRVELNLPKGCYILKVGKTVRKITLR</sequence>